<gene>
    <name evidence="1" type="ORF">BS50DRAFT_449097</name>
</gene>
<evidence type="ECO:0000313" key="2">
    <source>
        <dbReference type="Proteomes" id="UP000240883"/>
    </source>
</evidence>
<protein>
    <recommendedName>
        <fullName evidence="3">Fungal N-terminal domain-containing protein</fullName>
    </recommendedName>
</protein>
<reference evidence="1 2" key="1">
    <citation type="journal article" date="2018" name="Front. Microbiol.">
        <title>Genome-Wide Analysis of Corynespora cassiicola Leaf Fall Disease Putative Effectors.</title>
        <authorList>
            <person name="Lopez D."/>
            <person name="Ribeiro S."/>
            <person name="Label P."/>
            <person name="Fumanal B."/>
            <person name="Venisse J.S."/>
            <person name="Kohler A."/>
            <person name="de Oliveira R.R."/>
            <person name="Labutti K."/>
            <person name="Lipzen A."/>
            <person name="Lail K."/>
            <person name="Bauer D."/>
            <person name="Ohm R.A."/>
            <person name="Barry K.W."/>
            <person name="Spatafora J."/>
            <person name="Grigoriev I.V."/>
            <person name="Martin F.M."/>
            <person name="Pujade-Renaud V."/>
        </authorList>
    </citation>
    <scope>NUCLEOTIDE SEQUENCE [LARGE SCALE GENOMIC DNA]</scope>
    <source>
        <strain evidence="1 2">Philippines</strain>
    </source>
</reference>
<keyword evidence="2" id="KW-1185">Reference proteome</keyword>
<sequence length="544" mass="61897">MAEIAGSIVGIISLSIQLYDKLNKYANGVKDAKDKAEQITAELYRFSDLLEELEVIISNLNPTARVNSTRIGITACADAIDKVKEKLNGKTPSGGSKTPIKLKSLLKRLSFPFRESDINYWKDTLNSIQLHFMRKHTLCTCRGQTTVTKLLQWPFSVVRARTSSHERQCPFWLRDDVSSKIDVKFSICSVLLGRKMRVALALLHEGGGYSVQSSLICHRVVKTSPAFEYIESLSKNNDWVGESAYKTLYQMFQAREASPYDRTPNGRTLLHHMSWTLCSSVSRKDVSKWNYLLAHILPICKKVAFEREEKGLTCCEYLFLFSTAGNTILVTMLNYGLQLSNSMTDLSFHKNDDVVEINFKNFDDPFDGIDKVTESVLYRSEEGLERSLLETPNEDIGEVPFISLLEFSSLSGWVEGCAQLVSIGAFENMKRNQTSRARELLRYAIDSGNVQMVCFWLGVRENVDQNALNMIGNPQDALKFAYNLYGDSEMFQAVLDYIIHWRLQLRHLADSESIKFHHDETKKLFDFNVEYVIKLLIENGNSLP</sequence>
<dbReference type="OrthoDB" id="1577640at2759"/>
<organism evidence="1 2">
    <name type="scientific">Corynespora cassiicola Philippines</name>
    <dbReference type="NCBI Taxonomy" id="1448308"/>
    <lineage>
        <taxon>Eukaryota</taxon>
        <taxon>Fungi</taxon>
        <taxon>Dikarya</taxon>
        <taxon>Ascomycota</taxon>
        <taxon>Pezizomycotina</taxon>
        <taxon>Dothideomycetes</taxon>
        <taxon>Pleosporomycetidae</taxon>
        <taxon>Pleosporales</taxon>
        <taxon>Corynesporascaceae</taxon>
        <taxon>Corynespora</taxon>
    </lineage>
</organism>
<evidence type="ECO:0000313" key="1">
    <source>
        <dbReference type="EMBL" id="PSN60720.1"/>
    </source>
</evidence>
<dbReference type="Proteomes" id="UP000240883">
    <property type="component" value="Unassembled WGS sequence"/>
</dbReference>
<dbReference type="EMBL" id="KZ678147">
    <property type="protein sequence ID" value="PSN60720.1"/>
    <property type="molecule type" value="Genomic_DNA"/>
</dbReference>
<name>A0A2T2N5R1_CORCC</name>
<evidence type="ECO:0008006" key="3">
    <source>
        <dbReference type="Google" id="ProtNLM"/>
    </source>
</evidence>
<proteinExistence type="predicted"/>
<feature type="non-terminal residue" evidence="1">
    <location>
        <position position="544"/>
    </location>
</feature>
<dbReference type="AlphaFoldDB" id="A0A2T2N5R1"/>
<accession>A0A2T2N5R1</accession>